<keyword evidence="5" id="KW-0963">Cytoplasm</keyword>
<dbReference type="PROSITE" id="PS50011">
    <property type="entry name" value="PROTEIN_KINASE_DOM"/>
    <property type="match status" value="1"/>
</dbReference>
<protein>
    <recommendedName>
        <fullName evidence="3">non-specific serine/threonine protein kinase</fullName>
        <ecNumber evidence="3">2.7.11.1</ecNumber>
    </recommendedName>
</protein>
<dbReference type="GO" id="GO:0005524">
    <property type="term" value="F:ATP binding"/>
    <property type="evidence" value="ECO:0007669"/>
    <property type="project" value="UniProtKB-KW"/>
</dbReference>
<dbReference type="SUPFAM" id="SSF56112">
    <property type="entry name" value="Protein kinase-like (PK-like)"/>
    <property type="match status" value="1"/>
</dbReference>
<evidence type="ECO:0000256" key="4">
    <source>
        <dbReference type="ARBA" id="ARBA00022454"/>
    </source>
</evidence>
<dbReference type="InterPro" id="IPR000719">
    <property type="entry name" value="Prot_kinase_dom"/>
</dbReference>
<dbReference type="AlphaFoldDB" id="A0A8T2IG60"/>
<evidence type="ECO:0000313" key="14">
    <source>
        <dbReference type="EMBL" id="KAG8430823.1"/>
    </source>
</evidence>
<dbReference type="Pfam" id="PF12330">
    <property type="entry name" value="Haspin_kinase"/>
    <property type="match status" value="1"/>
</dbReference>
<dbReference type="InterPro" id="IPR024604">
    <property type="entry name" value="GSG2_C"/>
</dbReference>
<sequence length="195" mass="22362">MILEFEFGGSDLESCQLSSVSVSRSILHQVTAALAVAEQELRFEHRDLHWGNLLIEKCASPVITVSLHGNQINIPTSGVQVKIIDYTLSRLDKDGLTVFCDLSVDEEIFLGQGDLQFEVYRTMRQENKNIWSSFVPHSNILWLHYLSDKLLSGVQYKRKPSSALQRREHKKLLEFRREIQKFSSATDALQSKLFH</sequence>
<dbReference type="EMBL" id="JAACNH010000613">
    <property type="protein sequence ID" value="KAG8430823.1"/>
    <property type="molecule type" value="Genomic_DNA"/>
</dbReference>
<organism evidence="14 15">
    <name type="scientific">Hymenochirus boettgeri</name>
    <name type="common">Congo dwarf clawed frog</name>
    <dbReference type="NCBI Taxonomy" id="247094"/>
    <lineage>
        <taxon>Eukaryota</taxon>
        <taxon>Metazoa</taxon>
        <taxon>Chordata</taxon>
        <taxon>Craniata</taxon>
        <taxon>Vertebrata</taxon>
        <taxon>Euteleostomi</taxon>
        <taxon>Amphibia</taxon>
        <taxon>Batrachia</taxon>
        <taxon>Anura</taxon>
        <taxon>Pipoidea</taxon>
        <taxon>Pipidae</taxon>
        <taxon>Pipinae</taxon>
        <taxon>Hymenochirus</taxon>
    </lineage>
</organism>
<gene>
    <name evidence="14" type="ORF">GDO86_019960</name>
</gene>
<dbReference type="PANTHER" id="PTHR24419:SF18">
    <property type="entry name" value="SERINE_THREONINE-PROTEIN KINASE HASPIN"/>
    <property type="match status" value="1"/>
</dbReference>
<dbReference type="Proteomes" id="UP000812440">
    <property type="component" value="Unassembled WGS sequence"/>
</dbReference>
<dbReference type="EC" id="2.7.11.1" evidence="3"/>
<feature type="domain" description="Protein kinase" evidence="13">
    <location>
        <begin position="1"/>
        <end position="195"/>
    </location>
</feature>
<dbReference type="SMART" id="SM01331">
    <property type="entry name" value="DUF3635"/>
    <property type="match status" value="1"/>
</dbReference>
<evidence type="ECO:0000256" key="2">
    <source>
        <dbReference type="ARBA" id="ARBA00004496"/>
    </source>
</evidence>
<dbReference type="InterPro" id="IPR011009">
    <property type="entry name" value="Kinase-like_dom_sf"/>
</dbReference>
<evidence type="ECO:0000256" key="7">
    <source>
        <dbReference type="ARBA" id="ARBA00022679"/>
    </source>
</evidence>
<name>A0A8T2IG60_9PIPI</name>
<keyword evidence="4" id="KW-0158">Chromosome</keyword>
<evidence type="ECO:0000256" key="1">
    <source>
        <dbReference type="ARBA" id="ARBA00004286"/>
    </source>
</evidence>
<dbReference type="OrthoDB" id="21018at2759"/>
<dbReference type="GO" id="GO:0005634">
    <property type="term" value="C:nucleus"/>
    <property type="evidence" value="ECO:0007669"/>
    <property type="project" value="TreeGrafter"/>
</dbReference>
<evidence type="ECO:0000259" key="13">
    <source>
        <dbReference type="PROSITE" id="PS50011"/>
    </source>
</evidence>
<comment type="subcellular location">
    <subcellularLocation>
        <location evidence="1">Chromosome</location>
    </subcellularLocation>
    <subcellularLocation>
        <location evidence="2">Cytoplasm</location>
    </subcellularLocation>
</comment>
<evidence type="ECO:0000313" key="15">
    <source>
        <dbReference type="Proteomes" id="UP000812440"/>
    </source>
</evidence>
<comment type="catalytic activity">
    <reaction evidence="12">
        <text>L-seryl-[protein] + ATP = O-phospho-L-seryl-[protein] + ADP + H(+)</text>
        <dbReference type="Rhea" id="RHEA:17989"/>
        <dbReference type="Rhea" id="RHEA-COMP:9863"/>
        <dbReference type="Rhea" id="RHEA-COMP:11604"/>
        <dbReference type="ChEBI" id="CHEBI:15378"/>
        <dbReference type="ChEBI" id="CHEBI:29999"/>
        <dbReference type="ChEBI" id="CHEBI:30616"/>
        <dbReference type="ChEBI" id="CHEBI:83421"/>
        <dbReference type="ChEBI" id="CHEBI:456216"/>
        <dbReference type="EC" id="2.7.11.1"/>
    </reaction>
</comment>
<keyword evidence="6" id="KW-0723">Serine/threonine-protein kinase</keyword>
<accession>A0A8T2IG60</accession>
<dbReference type="PANTHER" id="PTHR24419">
    <property type="entry name" value="INTERLEUKIN-1 RECEPTOR-ASSOCIATED KINASE"/>
    <property type="match status" value="1"/>
</dbReference>
<keyword evidence="15" id="KW-1185">Reference proteome</keyword>
<keyword evidence="10" id="KW-0067">ATP-binding</keyword>
<evidence type="ECO:0000256" key="10">
    <source>
        <dbReference type="ARBA" id="ARBA00022840"/>
    </source>
</evidence>
<comment type="caution">
    <text evidence="14">The sequence shown here is derived from an EMBL/GenBank/DDBJ whole genome shotgun (WGS) entry which is preliminary data.</text>
</comment>
<dbReference type="GO" id="GO:0005737">
    <property type="term" value="C:cytoplasm"/>
    <property type="evidence" value="ECO:0007669"/>
    <property type="project" value="UniProtKB-SubCell"/>
</dbReference>
<dbReference type="FunFam" id="1.10.510.10:FF:000401">
    <property type="entry name" value="serine/threonine-protein kinase haspin"/>
    <property type="match status" value="1"/>
</dbReference>
<reference evidence="14" key="1">
    <citation type="thesis" date="2020" institute="ProQuest LLC" country="789 East Eisenhower Parkway, Ann Arbor, MI, USA">
        <title>Comparative Genomics and Chromosome Evolution.</title>
        <authorList>
            <person name="Mudd A.B."/>
        </authorList>
    </citation>
    <scope>NUCLEOTIDE SEQUENCE</scope>
    <source>
        <strain evidence="14">Female2</strain>
        <tissue evidence="14">Blood</tissue>
    </source>
</reference>
<evidence type="ECO:0000256" key="11">
    <source>
        <dbReference type="ARBA" id="ARBA00047899"/>
    </source>
</evidence>
<evidence type="ECO:0000256" key="3">
    <source>
        <dbReference type="ARBA" id="ARBA00012513"/>
    </source>
</evidence>
<evidence type="ECO:0000256" key="6">
    <source>
        <dbReference type="ARBA" id="ARBA00022527"/>
    </source>
</evidence>
<evidence type="ECO:0000256" key="8">
    <source>
        <dbReference type="ARBA" id="ARBA00022741"/>
    </source>
</evidence>
<keyword evidence="9" id="KW-0418">Kinase</keyword>
<comment type="catalytic activity">
    <reaction evidence="11">
        <text>L-threonyl-[protein] + ATP = O-phospho-L-threonyl-[protein] + ADP + H(+)</text>
        <dbReference type="Rhea" id="RHEA:46608"/>
        <dbReference type="Rhea" id="RHEA-COMP:11060"/>
        <dbReference type="Rhea" id="RHEA-COMP:11605"/>
        <dbReference type="ChEBI" id="CHEBI:15378"/>
        <dbReference type="ChEBI" id="CHEBI:30013"/>
        <dbReference type="ChEBI" id="CHEBI:30616"/>
        <dbReference type="ChEBI" id="CHEBI:61977"/>
        <dbReference type="ChEBI" id="CHEBI:456216"/>
        <dbReference type="EC" id="2.7.11.1"/>
    </reaction>
</comment>
<dbReference type="GO" id="GO:0035556">
    <property type="term" value="P:intracellular signal transduction"/>
    <property type="evidence" value="ECO:0007669"/>
    <property type="project" value="TreeGrafter"/>
</dbReference>
<proteinExistence type="predicted"/>
<dbReference type="GO" id="GO:0072354">
    <property type="term" value="F:histone H3T3 kinase activity"/>
    <property type="evidence" value="ECO:0007669"/>
    <property type="project" value="TreeGrafter"/>
</dbReference>
<evidence type="ECO:0000256" key="12">
    <source>
        <dbReference type="ARBA" id="ARBA00048679"/>
    </source>
</evidence>
<keyword evidence="7" id="KW-0808">Transferase</keyword>
<evidence type="ECO:0000256" key="9">
    <source>
        <dbReference type="ARBA" id="ARBA00022777"/>
    </source>
</evidence>
<keyword evidence="8" id="KW-0547">Nucleotide-binding</keyword>
<dbReference type="GO" id="GO:0005694">
    <property type="term" value="C:chromosome"/>
    <property type="evidence" value="ECO:0007669"/>
    <property type="project" value="UniProtKB-SubCell"/>
</dbReference>
<evidence type="ECO:0000256" key="5">
    <source>
        <dbReference type="ARBA" id="ARBA00022490"/>
    </source>
</evidence>
<dbReference type="GO" id="GO:0000278">
    <property type="term" value="P:mitotic cell cycle"/>
    <property type="evidence" value="ECO:0007669"/>
    <property type="project" value="TreeGrafter"/>
</dbReference>
<dbReference type="Gene3D" id="1.10.510.10">
    <property type="entry name" value="Transferase(Phosphotransferase) domain 1"/>
    <property type="match status" value="1"/>
</dbReference>